<evidence type="ECO:0000313" key="10">
    <source>
        <dbReference type="Proteomes" id="UP001227126"/>
    </source>
</evidence>
<feature type="transmembrane region" description="Helical" evidence="8">
    <location>
        <begin position="30"/>
        <end position="50"/>
    </location>
</feature>
<gene>
    <name evidence="9" type="ORF">QO034_17510</name>
</gene>
<keyword evidence="6 8" id="KW-1133">Transmembrane helix</keyword>
<proteinExistence type="inferred from homology"/>
<dbReference type="Proteomes" id="UP001227126">
    <property type="component" value="Unassembled WGS sequence"/>
</dbReference>
<protein>
    <submittedName>
        <fullName evidence="9">Monovalent cation/H+ antiporter complex subunit F</fullName>
    </submittedName>
</protein>
<dbReference type="PANTHER" id="PTHR34702">
    <property type="entry name" value="NA(+)/H(+) ANTIPORTER SUBUNIT F1"/>
    <property type="match status" value="1"/>
</dbReference>
<evidence type="ECO:0000256" key="6">
    <source>
        <dbReference type="ARBA" id="ARBA00022989"/>
    </source>
</evidence>
<feature type="transmembrane region" description="Helical" evidence="8">
    <location>
        <begin position="6"/>
        <end position="23"/>
    </location>
</feature>
<reference evidence="9 10" key="1">
    <citation type="submission" date="2023-05" db="EMBL/GenBank/DDBJ databases">
        <title>Sedimentitalea sp. nov. JM2-8.</title>
        <authorList>
            <person name="Huang J."/>
        </authorList>
    </citation>
    <scope>NUCLEOTIDE SEQUENCE [LARGE SCALE GENOMIC DNA]</scope>
    <source>
        <strain evidence="9 10">JM2-8</strain>
    </source>
</reference>
<evidence type="ECO:0000256" key="1">
    <source>
        <dbReference type="ARBA" id="ARBA00004651"/>
    </source>
</evidence>
<dbReference type="InterPro" id="IPR007208">
    <property type="entry name" value="MrpF/PhaF-like"/>
</dbReference>
<evidence type="ECO:0000256" key="8">
    <source>
        <dbReference type="SAM" id="Phobius"/>
    </source>
</evidence>
<feature type="transmembrane region" description="Helical" evidence="8">
    <location>
        <begin position="56"/>
        <end position="78"/>
    </location>
</feature>
<comment type="similarity">
    <text evidence="2">Belongs to the CPA3 antiporters (TC 2.A.63) subunit F family.</text>
</comment>
<name>A0ABT7FIC5_9RHOB</name>
<keyword evidence="3" id="KW-0813">Transport</keyword>
<comment type="subcellular location">
    <subcellularLocation>
        <location evidence="1">Cell membrane</location>
        <topology evidence="1">Multi-pass membrane protein</topology>
    </subcellularLocation>
</comment>
<evidence type="ECO:0000256" key="3">
    <source>
        <dbReference type="ARBA" id="ARBA00022448"/>
    </source>
</evidence>
<keyword evidence="10" id="KW-1185">Reference proteome</keyword>
<dbReference type="RefSeq" id="WP_284486817.1">
    <property type="nucleotide sequence ID" value="NZ_JASNJE010000026.1"/>
</dbReference>
<evidence type="ECO:0000256" key="2">
    <source>
        <dbReference type="ARBA" id="ARBA00009212"/>
    </source>
</evidence>
<dbReference type="PANTHER" id="PTHR34702:SF1">
    <property type="entry name" value="NA(+)_H(+) ANTIPORTER SUBUNIT F"/>
    <property type="match status" value="1"/>
</dbReference>
<evidence type="ECO:0000256" key="5">
    <source>
        <dbReference type="ARBA" id="ARBA00022692"/>
    </source>
</evidence>
<evidence type="ECO:0000256" key="7">
    <source>
        <dbReference type="ARBA" id="ARBA00023136"/>
    </source>
</evidence>
<dbReference type="EMBL" id="JASNJE010000026">
    <property type="protein sequence ID" value="MDK3074889.1"/>
    <property type="molecule type" value="Genomic_DNA"/>
</dbReference>
<accession>A0ABT7FIC5</accession>
<keyword evidence="5 8" id="KW-0812">Transmembrane</keyword>
<dbReference type="Pfam" id="PF04066">
    <property type="entry name" value="MrpF_PhaF"/>
    <property type="match status" value="1"/>
</dbReference>
<evidence type="ECO:0000256" key="4">
    <source>
        <dbReference type="ARBA" id="ARBA00022475"/>
    </source>
</evidence>
<keyword evidence="4" id="KW-1003">Cell membrane</keyword>
<comment type="caution">
    <text evidence="9">The sequence shown here is derived from an EMBL/GenBank/DDBJ whole genome shotgun (WGS) entry which is preliminary data.</text>
</comment>
<keyword evidence="7 8" id="KW-0472">Membrane</keyword>
<organism evidence="9 10">
    <name type="scientific">Sedimentitalea xiamensis</name>
    <dbReference type="NCBI Taxonomy" id="3050037"/>
    <lineage>
        <taxon>Bacteria</taxon>
        <taxon>Pseudomonadati</taxon>
        <taxon>Pseudomonadota</taxon>
        <taxon>Alphaproteobacteria</taxon>
        <taxon>Rhodobacterales</taxon>
        <taxon>Paracoccaceae</taxon>
        <taxon>Sedimentitalea</taxon>
    </lineage>
</organism>
<sequence>MFALAAIALFIAMILVLIRLFAGPSLYDRVLALNSFGTHTVLFIGVLGFLNGRPDFLDIALLYALINFVGTIAILKFFRYRAIGDIPRKALEDEG</sequence>
<evidence type="ECO:0000313" key="9">
    <source>
        <dbReference type="EMBL" id="MDK3074889.1"/>
    </source>
</evidence>